<protein>
    <submittedName>
        <fullName evidence="1">Uncharacterized protein</fullName>
    </submittedName>
</protein>
<name>A0A919AHB3_9ACTN</name>
<comment type="caution">
    <text evidence="1">The sequence shown here is derived from an EMBL/GenBank/DDBJ whole genome shotgun (WGS) entry which is preliminary data.</text>
</comment>
<proteinExistence type="predicted"/>
<sequence length="263" mass="27236">MTGVSTVLGGTMHVRTTALVTIAVLAATLTGCSSDKADSKPGHIAGDSAAVANQPSESRADVRLVWSHTGKDDSGDTGVTYVARVTNPGNSLASVAIDARALDKTGAIVGSGRETLPNIPAHTTVDFLGTLGGSFTQLTGSPAKIDVTQAKDAFGRAGAVEQPMLATSELKLTQGNRDDLFTNDPFSYDLTVKVTNSTHGDLQGMVTQQVILYNAAGQIVGGDRGSSDNAPDNLPAGMSYREEWTGIPAQGRATRAVYTVWEG</sequence>
<accession>A0A919AHB3</accession>
<reference evidence="1" key="1">
    <citation type="journal article" date="2014" name="Int. J. Syst. Evol. Microbiol.">
        <title>Complete genome sequence of Corynebacterium casei LMG S-19264T (=DSM 44701T), isolated from a smear-ripened cheese.</title>
        <authorList>
            <consortium name="US DOE Joint Genome Institute (JGI-PGF)"/>
            <person name="Walter F."/>
            <person name="Albersmeier A."/>
            <person name="Kalinowski J."/>
            <person name="Ruckert C."/>
        </authorList>
    </citation>
    <scope>NUCLEOTIDE SEQUENCE</scope>
    <source>
        <strain evidence="1">JCM 3302</strain>
    </source>
</reference>
<dbReference type="EMBL" id="BNBC01000053">
    <property type="protein sequence ID" value="GHF07893.1"/>
    <property type="molecule type" value="Genomic_DNA"/>
</dbReference>
<organism evidence="1 2">
    <name type="scientific">Streptomyces spiralis</name>
    <dbReference type="NCBI Taxonomy" id="66376"/>
    <lineage>
        <taxon>Bacteria</taxon>
        <taxon>Bacillati</taxon>
        <taxon>Actinomycetota</taxon>
        <taxon>Actinomycetes</taxon>
        <taxon>Kitasatosporales</taxon>
        <taxon>Streptomycetaceae</taxon>
        <taxon>Streptomyces</taxon>
    </lineage>
</organism>
<evidence type="ECO:0000313" key="2">
    <source>
        <dbReference type="Proteomes" id="UP000641386"/>
    </source>
</evidence>
<dbReference type="Proteomes" id="UP000641386">
    <property type="component" value="Unassembled WGS sequence"/>
</dbReference>
<evidence type="ECO:0000313" key="1">
    <source>
        <dbReference type="EMBL" id="GHF07893.1"/>
    </source>
</evidence>
<gene>
    <name evidence="1" type="ORF">GCM10014715_74730</name>
</gene>
<dbReference type="AlphaFoldDB" id="A0A919AHB3"/>
<keyword evidence="2" id="KW-1185">Reference proteome</keyword>
<reference evidence="1" key="2">
    <citation type="submission" date="2020-09" db="EMBL/GenBank/DDBJ databases">
        <authorList>
            <person name="Sun Q."/>
            <person name="Ohkuma M."/>
        </authorList>
    </citation>
    <scope>NUCLEOTIDE SEQUENCE</scope>
    <source>
        <strain evidence="1">JCM 3302</strain>
    </source>
</reference>